<dbReference type="RefSeq" id="WP_186874267.1">
    <property type="nucleotide sequence ID" value="NZ_JACOPF010000001.1"/>
</dbReference>
<evidence type="ECO:0000313" key="3">
    <source>
        <dbReference type="Proteomes" id="UP000652477"/>
    </source>
</evidence>
<dbReference type="Pfam" id="PF22564">
    <property type="entry name" value="HAAS"/>
    <property type="match status" value="1"/>
</dbReference>
<feature type="transmembrane region" description="Helical" evidence="1">
    <location>
        <begin position="80"/>
        <end position="110"/>
    </location>
</feature>
<sequence length="194" mass="21030">MNKNEYMKQLARKLRRLPKEDYDKALAYFDEYFEDAGPENEQQAIADLGSPEEAAKELIMNLAEQNIEEPPKTMKKGLSAVWVGILGVCAAPIALPLMLAFVIVAVALIFTVFVLLFSLILCAIAVAAAGVLGIFGGSILLFHTFPDGLCNLGLGIFALGTGILCIYGAILLFKWFLKKTTCSLGKIAKGGREK</sequence>
<dbReference type="EMBL" id="JACOPF010000001">
    <property type="protein sequence ID" value="MBC5687585.1"/>
    <property type="molecule type" value="Genomic_DNA"/>
</dbReference>
<keyword evidence="1" id="KW-0812">Transmembrane</keyword>
<accession>A0A923RNN6</accession>
<evidence type="ECO:0000313" key="2">
    <source>
        <dbReference type="EMBL" id="MBC5687585.1"/>
    </source>
</evidence>
<protein>
    <submittedName>
        <fullName evidence="2">DUF1700 domain-containing protein</fullName>
    </submittedName>
</protein>
<feature type="transmembrane region" description="Helical" evidence="1">
    <location>
        <begin position="154"/>
        <end position="177"/>
    </location>
</feature>
<feature type="transmembrane region" description="Helical" evidence="1">
    <location>
        <begin position="116"/>
        <end position="142"/>
    </location>
</feature>
<dbReference type="Proteomes" id="UP000652477">
    <property type="component" value="Unassembled WGS sequence"/>
</dbReference>
<proteinExistence type="predicted"/>
<keyword evidence="1" id="KW-0472">Membrane</keyword>
<reference evidence="2" key="1">
    <citation type="submission" date="2020-08" db="EMBL/GenBank/DDBJ databases">
        <title>Genome public.</title>
        <authorList>
            <person name="Liu C."/>
            <person name="Sun Q."/>
        </authorList>
    </citation>
    <scope>NUCLEOTIDE SEQUENCE</scope>
    <source>
        <strain evidence="2">NSJ-55</strain>
    </source>
</reference>
<organism evidence="2 3">
    <name type="scientific">Mediterraneibacter hominis</name>
    <dbReference type="NCBI Taxonomy" id="2763054"/>
    <lineage>
        <taxon>Bacteria</taxon>
        <taxon>Bacillati</taxon>
        <taxon>Bacillota</taxon>
        <taxon>Clostridia</taxon>
        <taxon>Lachnospirales</taxon>
        <taxon>Lachnospiraceae</taxon>
        <taxon>Mediterraneibacter</taxon>
    </lineage>
</organism>
<keyword evidence="3" id="KW-1185">Reference proteome</keyword>
<keyword evidence="1" id="KW-1133">Transmembrane helix</keyword>
<gene>
    <name evidence="2" type="ORF">H8S37_01370</name>
</gene>
<name>A0A923RNN6_9FIRM</name>
<comment type="caution">
    <text evidence="2">The sequence shown here is derived from an EMBL/GenBank/DDBJ whole genome shotgun (WGS) entry which is preliminary data.</text>
</comment>
<dbReference type="AlphaFoldDB" id="A0A923RNN6"/>
<evidence type="ECO:0000256" key="1">
    <source>
        <dbReference type="SAM" id="Phobius"/>
    </source>
</evidence>